<dbReference type="Gene3D" id="2.60.40.2220">
    <property type="match status" value="1"/>
</dbReference>
<dbReference type="InterPro" id="IPR041147">
    <property type="entry name" value="GH38_C"/>
</dbReference>
<dbReference type="CDD" id="cd10789">
    <property type="entry name" value="GH38N_AMII_ER_cytosolic"/>
    <property type="match status" value="1"/>
</dbReference>
<dbReference type="FunFam" id="3.20.110.10:FF:000002">
    <property type="entry name" value="alpha-mannosidase 2C1 isoform X1"/>
    <property type="match status" value="1"/>
</dbReference>
<dbReference type="Pfam" id="PF07748">
    <property type="entry name" value="Glyco_hydro_38C"/>
    <property type="match status" value="1"/>
</dbReference>
<accession>A0A9D1T4W4</accession>
<protein>
    <submittedName>
        <fullName evidence="6">Alpha-mannosidase</fullName>
    </submittedName>
</protein>
<evidence type="ECO:0000313" key="7">
    <source>
        <dbReference type="Proteomes" id="UP000886723"/>
    </source>
</evidence>
<dbReference type="Pfam" id="PF09261">
    <property type="entry name" value="Alpha-mann_mid"/>
    <property type="match status" value="1"/>
</dbReference>
<dbReference type="SUPFAM" id="SSF88713">
    <property type="entry name" value="Glycoside hydrolase/deacetylase"/>
    <property type="match status" value="1"/>
</dbReference>
<reference evidence="6" key="1">
    <citation type="submission" date="2020-10" db="EMBL/GenBank/DDBJ databases">
        <authorList>
            <person name="Gilroy R."/>
        </authorList>
    </citation>
    <scope>NUCLEOTIDE SEQUENCE</scope>
    <source>
        <strain evidence="6">ChiBcec2-4451</strain>
    </source>
</reference>
<comment type="caution">
    <text evidence="6">The sequence shown here is derived from an EMBL/GenBank/DDBJ whole genome shotgun (WGS) entry which is preliminary data.</text>
</comment>
<dbReference type="PANTHER" id="PTHR46017:SF1">
    <property type="entry name" value="ALPHA-MANNOSIDASE 2C1"/>
    <property type="match status" value="1"/>
</dbReference>
<dbReference type="SUPFAM" id="SSF74650">
    <property type="entry name" value="Galactose mutarotase-like"/>
    <property type="match status" value="1"/>
</dbReference>
<dbReference type="GO" id="GO:0006013">
    <property type="term" value="P:mannose metabolic process"/>
    <property type="evidence" value="ECO:0007669"/>
    <property type="project" value="InterPro"/>
</dbReference>
<dbReference type="Proteomes" id="UP000886723">
    <property type="component" value="Unassembled WGS sequence"/>
</dbReference>
<sequence>MFFTIEKFQRRVEELGQRRYFGQQCIAPFTAAPGTLPEDEHYHQVPEKIEGEPFQLNDSFIGRDRYLWAEKEVTLPCAKEGCQVVGLFNFGETGGGYNSGFESLLYVDGHPYQGVDTNHNEVFFQGKEGEKVRLTFLLWTGLEGGGVHRTFYHQLKQADLGYLHKNTDELYYFARAITETLMLLPEDDENYASLKTALDRALLYIDWDEDTFYESVDKAHQVLMDELDRLEKHTDVTVHVVGHTHIDVAWLWRLKHTREKAQRSFSTVLRLMEQYDEYVFLQTQPQLYKYIKEDCPELYEGIKKRVAEGKWEPDGGMWVEADCNISSGEALVRQFLHGTRFFEREFGKKCEYLWLPDVFGYSWALPQILKLCEIETFMTTKISWNQFNSIPDDLFKWRGIDGSEILTYFVNTPGEGQDTSTRYSTYNGMVTPHSVIGSWKKFQNKDLSKDTLISYGYGDGGGGVTREMLELRRAMDKLPGLPNVKTGTAGEFFRKMHENVDNTDRYVHTWDGELYLEYHRGTYTSQAYNKKTNRHMENKLAQIEWLSSVAYILGGEYAQQELNDSWECVLLHQFHDIIPGSSIHEVYADSRINYKVAEDRADGVKAKVLDSLTEKKENTFGIYSTNSFGGKELVSIPVQGCGSFLDEEGNALEAQKTEEGYDVLVNVKPFAVTNITFVPGAEKGAGKTFVIDGSSLETPFYSISWNEEGQLVSLYDKEAGRSVLKEGEKGNVLEVYEDKPMDYDAWDIDIFYTQKMETMKICRPAEVIADDGLKAVIRFTYKYRKSEITQDMIVYRDSKRIDFKTHADWHEDHRLLKAAFYTDIRSTKATYDIQFGHAERPTHWNNSWDWARFEVCGHKWADLSETGYGVSLLNNCKYGYSIKDNAMKLSLLKSAKHPDTTADMGEHDFTYALYPHTGAVTEGGTIEAANQLNLPAQAVAGGFAEHRRIVKVSGDCVQIDVVKKAEDENCLIVRLHECRGGHGQVTMESEFPVKKIVPCNLLEHDCGEAVEGNSMEVSVHPFEIKTYKLYL</sequence>
<dbReference type="FunFam" id="2.70.98.30:FF:000010">
    <property type="entry name" value="Cytosolic alpha-mannosidase"/>
    <property type="match status" value="1"/>
</dbReference>
<comment type="similarity">
    <text evidence="1">Belongs to the glycosyl hydrolase 38 family.</text>
</comment>
<evidence type="ECO:0000256" key="2">
    <source>
        <dbReference type="ARBA" id="ARBA00022723"/>
    </source>
</evidence>
<gene>
    <name evidence="6" type="ORF">IAA63_00740</name>
</gene>
<evidence type="ECO:0000256" key="1">
    <source>
        <dbReference type="ARBA" id="ARBA00009792"/>
    </source>
</evidence>
<evidence type="ECO:0000256" key="4">
    <source>
        <dbReference type="ARBA" id="ARBA00023295"/>
    </source>
</evidence>
<dbReference type="Gene3D" id="3.20.110.10">
    <property type="entry name" value="Glycoside hydrolase 38, N terminal domain"/>
    <property type="match status" value="1"/>
</dbReference>
<proteinExistence type="inferred from homology"/>
<dbReference type="PANTHER" id="PTHR46017">
    <property type="entry name" value="ALPHA-MANNOSIDASE 2C1"/>
    <property type="match status" value="1"/>
</dbReference>
<name>A0A9D1T4W4_9FIRM</name>
<evidence type="ECO:0000256" key="3">
    <source>
        <dbReference type="ARBA" id="ARBA00022801"/>
    </source>
</evidence>
<keyword evidence="2" id="KW-0479">Metal-binding</keyword>
<dbReference type="Gene3D" id="1.20.1270.50">
    <property type="entry name" value="Glycoside hydrolase family 38, central domain"/>
    <property type="match status" value="1"/>
</dbReference>
<dbReference type="InterPro" id="IPR027291">
    <property type="entry name" value="Glyco_hydro_38_N_sf"/>
</dbReference>
<dbReference type="GO" id="GO:0046872">
    <property type="term" value="F:metal ion binding"/>
    <property type="evidence" value="ECO:0007669"/>
    <property type="project" value="UniProtKB-KW"/>
</dbReference>
<dbReference type="InterPro" id="IPR011682">
    <property type="entry name" value="Glyco_hydro_38_C"/>
</dbReference>
<feature type="domain" description="Glycoside hydrolase family 38 central" evidence="5">
    <location>
        <begin position="517"/>
        <end position="594"/>
    </location>
</feature>
<dbReference type="InterPro" id="IPR015341">
    <property type="entry name" value="Glyco_hydro_38_cen"/>
</dbReference>
<organism evidence="6 7">
    <name type="scientific">Candidatus Pullilachnospira stercoravium</name>
    <dbReference type="NCBI Taxonomy" id="2840913"/>
    <lineage>
        <taxon>Bacteria</taxon>
        <taxon>Bacillati</taxon>
        <taxon>Bacillota</taxon>
        <taxon>Clostridia</taxon>
        <taxon>Lachnospirales</taxon>
        <taxon>Lachnospiraceae</taxon>
        <taxon>Lachnospiraceae incertae sedis</taxon>
        <taxon>Candidatus Pullilachnospira</taxon>
    </lineage>
</organism>
<dbReference type="Pfam" id="PF01074">
    <property type="entry name" value="Glyco_hydro_38N"/>
    <property type="match status" value="1"/>
</dbReference>
<dbReference type="SUPFAM" id="SSF88688">
    <property type="entry name" value="Families 57/38 glycoside transferase middle domain"/>
    <property type="match status" value="1"/>
</dbReference>
<dbReference type="Pfam" id="PF17677">
    <property type="entry name" value="Glyco_hydro38C2"/>
    <property type="match status" value="1"/>
</dbReference>
<keyword evidence="4" id="KW-0326">Glycosidase</keyword>
<dbReference type="AlphaFoldDB" id="A0A9D1T4W4"/>
<dbReference type="GO" id="GO:0030246">
    <property type="term" value="F:carbohydrate binding"/>
    <property type="evidence" value="ECO:0007669"/>
    <property type="project" value="InterPro"/>
</dbReference>
<dbReference type="InterPro" id="IPR028995">
    <property type="entry name" value="Glyco_hydro_57/38_cen_sf"/>
</dbReference>
<evidence type="ECO:0000313" key="6">
    <source>
        <dbReference type="EMBL" id="HIV11652.1"/>
    </source>
</evidence>
<dbReference type="Gene3D" id="2.70.98.30">
    <property type="entry name" value="Golgi alpha-mannosidase II, domain 4"/>
    <property type="match status" value="1"/>
</dbReference>
<keyword evidence="3" id="KW-0378">Hydrolase</keyword>
<dbReference type="GO" id="GO:0004559">
    <property type="term" value="F:alpha-mannosidase activity"/>
    <property type="evidence" value="ECO:0007669"/>
    <property type="project" value="InterPro"/>
</dbReference>
<evidence type="ECO:0000259" key="5">
    <source>
        <dbReference type="SMART" id="SM00872"/>
    </source>
</evidence>
<dbReference type="FunFam" id="1.20.1270.50:FF:000004">
    <property type="entry name" value="alpha-mannosidase 2C1 isoform X1"/>
    <property type="match status" value="1"/>
</dbReference>
<dbReference type="InterPro" id="IPR037094">
    <property type="entry name" value="Glyco_hydro_38_cen_sf"/>
</dbReference>
<dbReference type="GO" id="GO:0009313">
    <property type="term" value="P:oligosaccharide catabolic process"/>
    <property type="evidence" value="ECO:0007669"/>
    <property type="project" value="TreeGrafter"/>
</dbReference>
<dbReference type="InterPro" id="IPR000602">
    <property type="entry name" value="Glyco_hydro_38_N"/>
</dbReference>
<dbReference type="InterPro" id="IPR011013">
    <property type="entry name" value="Gal_mutarotase_sf_dom"/>
</dbReference>
<dbReference type="InterPro" id="IPR011330">
    <property type="entry name" value="Glyco_hydro/deAcase_b/a-brl"/>
</dbReference>
<reference evidence="6" key="2">
    <citation type="journal article" date="2021" name="PeerJ">
        <title>Extensive microbial diversity within the chicken gut microbiome revealed by metagenomics and culture.</title>
        <authorList>
            <person name="Gilroy R."/>
            <person name="Ravi A."/>
            <person name="Getino M."/>
            <person name="Pursley I."/>
            <person name="Horton D.L."/>
            <person name="Alikhan N.F."/>
            <person name="Baker D."/>
            <person name="Gharbi K."/>
            <person name="Hall N."/>
            <person name="Watson M."/>
            <person name="Adriaenssens E.M."/>
            <person name="Foster-Nyarko E."/>
            <person name="Jarju S."/>
            <person name="Secka A."/>
            <person name="Antonio M."/>
            <person name="Oren A."/>
            <person name="Chaudhuri R.R."/>
            <person name="La Ragione R."/>
            <person name="Hildebrand F."/>
            <person name="Pallen M.J."/>
        </authorList>
    </citation>
    <scope>NUCLEOTIDE SEQUENCE</scope>
    <source>
        <strain evidence="6">ChiBcec2-4451</strain>
    </source>
</reference>
<dbReference type="EMBL" id="DVON01000021">
    <property type="protein sequence ID" value="HIV11652.1"/>
    <property type="molecule type" value="Genomic_DNA"/>
</dbReference>
<dbReference type="SMART" id="SM00872">
    <property type="entry name" value="Alpha-mann_mid"/>
    <property type="match status" value="1"/>
</dbReference>